<dbReference type="Proteomes" id="UP000549394">
    <property type="component" value="Unassembled WGS sequence"/>
</dbReference>
<evidence type="ECO:0000256" key="1">
    <source>
        <dbReference type="ARBA" id="ARBA00001961"/>
    </source>
</evidence>
<dbReference type="GO" id="GO:0008270">
    <property type="term" value="F:zinc ion binding"/>
    <property type="evidence" value="ECO:0007669"/>
    <property type="project" value="UniProtKB-KW"/>
</dbReference>
<dbReference type="InterPro" id="IPR005123">
    <property type="entry name" value="Oxoglu/Fe-dep_dioxygenase_dom"/>
</dbReference>
<accession>A0A7I8VTP2</accession>
<evidence type="ECO:0000313" key="15">
    <source>
        <dbReference type="Proteomes" id="UP000549394"/>
    </source>
</evidence>
<proteinExistence type="predicted"/>
<keyword evidence="8" id="KW-0408">Iron</keyword>
<gene>
    <name evidence="14" type="ORF">DGYR_LOCUS7372</name>
</gene>
<keyword evidence="4" id="KW-0862">Zinc</keyword>
<organism evidence="14 15">
    <name type="scientific">Dimorphilus gyrociliatus</name>
    <dbReference type="NCBI Taxonomy" id="2664684"/>
    <lineage>
        <taxon>Eukaryota</taxon>
        <taxon>Metazoa</taxon>
        <taxon>Spiralia</taxon>
        <taxon>Lophotrochozoa</taxon>
        <taxon>Annelida</taxon>
        <taxon>Polychaeta</taxon>
        <taxon>Polychaeta incertae sedis</taxon>
        <taxon>Dinophilidae</taxon>
        <taxon>Dimorphilus</taxon>
    </lineage>
</organism>
<dbReference type="GO" id="GO:0071456">
    <property type="term" value="P:cellular response to hypoxia"/>
    <property type="evidence" value="ECO:0007669"/>
    <property type="project" value="TreeGrafter"/>
</dbReference>
<dbReference type="PROSITE" id="PS51471">
    <property type="entry name" value="FE2OG_OXY"/>
    <property type="match status" value="1"/>
</dbReference>
<dbReference type="Pfam" id="PF13640">
    <property type="entry name" value="2OG-FeII_Oxy_3"/>
    <property type="match status" value="1"/>
</dbReference>
<dbReference type="InterPro" id="IPR002893">
    <property type="entry name" value="Znf_MYND"/>
</dbReference>
<keyword evidence="15" id="KW-1185">Reference proteome</keyword>
<feature type="domain" description="MYND-type" evidence="12">
    <location>
        <begin position="11"/>
        <end position="48"/>
    </location>
</feature>
<keyword evidence="5" id="KW-0847">Vitamin C</keyword>
<comment type="caution">
    <text evidence="14">The sequence shown here is derived from an EMBL/GenBank/DDBJ whole genome shotgun (WGS) entry which is preliminary data.</text>
</comment>
<keyword evidence="3 11" id="KW-0863">Zinc-finger</keyword>
<dbReference type="Pfam" id="PF01753">
    <property type="entry name" value="zf-MYND"/>
    <property type="match status" value="1"/>
</dbReference>
<comment type="catalytic activity">
    <reaction evidence="10">
        <text>L-prolyl-[hypoxia-inducible factor alpha subunit] + 2-oxoglutarate + O2 = trans-4-hydroxy-L-prolyl-[hypoxia-inducible factor alpha subunit] + succinate + CO2</text>
        <dbReference type="Rhea" id="RHEA:48400"/>
        <dbReference type="Rhea" id="RHEA-COMP:12093"/>
        <dbReference type="Rhea" id="RHEA-COMP:12094"/>
        <dbReference type="ChEBI" id="CHEBI:15379"/>
        <dbReference type="ChEBI" id="CHEBI:16526"/>
        <dbReference type="ChEBI" id="CHEBI:16810"/>
        <dbReference type="ChEBI" id="CHEBI:30031"/>
        <dbReference type="ChEBI" id="CHEBI:50342"/>
        <dbReference type="ChEBI" id="CHEBI:61965"/>
        <dbReference type="EC" id="1.14.11.29"/>
    </reaction>
</comment>
<keyword evidence="7" id="KW-0560">Oxidoreductase</keyword>
<evidence type="ECO:0000256" key="10">
    <source>
        <dbReference type="ARBA" id="ARBA00049134"/>
    </source>
</evidence>
<protein>
    <recommendedName>
        <fullName evidence="9">hypoxia-inducible factor-proline dioxygenase</fullName>
        <ecNumber evidence="9">1.14.11.29</ecNumber>
    </recommendedName>
</protein>
<dbReference type="PANTHER" id="PTHR12907">
    <property type="entry name" value="EGL NINE HOMOLOG-RELATED"/>
    <property type="match status" value="1"/>
</dbReference>
<evidence type="ECO:0000256" key="7">
    <source>
        <dbReference type="ARBA" id="ARBA00023002"/>
    </source>
</evidence>
<dbReference type="InterPro" id="IPR051559">
    <property type="entry name" value="HIF_prolyl_hydroxylases"/>
</dbReference>
<evidence type="ECO:0000256" key="5">
    <source>
        <dbReference type="ARBA" id="ARBA00022896"/>
    </source>
</evidence>
<sequence length="291" mass="33990">MYRTEKKVSKCEVCDTIDNLLVCGACRLSYYCGRDHQKSDWDNHQQICKQRTEQSWSDLNFENVLKDTSLNKHCEKSSKLTEYIVECMNKYGICVLDNFFCEPRAGDILNEVKSLRSQGAFTDGQLVSQPATTGKVRGDQILWLEKNDKHPYITSFIERLDSIVMDCAKKLKQYQIGGRTKAMIACYPGNGTGYMRHIDNPNEDGRCLTTIYYLNKNWNTQTDGGLLRIFPEVFNQVADIEPKFDRLLFFWSDRRMPHEVLPTYKERYAITVWYFDTEERARAIRRVQNTT</sequence>
<evidence type="ECO:0000259" key="12">
    <source>
        <dbReference type="PROSITE" id="PS50865"/>
    </source>
</evidence>
<dbReference type="PROSITE" id="PS50865">
    <property type="entry name" value="ZF_MYND_2"/>
    <property type="match status" value="1"/>
</dbReference>
<dbReference type="PROSITE" id="PS01360">
    <property type="entry name" value="ZF_MYND_1"/>
    <property type="match status" value="1"/>
</dbReference>
<comment type="cofactor">
    <cofactor evidence="1">
        <name>L-ascorbate</name>
        <dbReference type="ChEBI" id="CHEBI:38290"/>
    </cofactor>
</comment>
<dbReference type="InterPro" id="IPR044862">
    <property type="entry name" value="Pro_4_hyd_alph_FE2OG_OXY"/>
</dbReference>
<dbReference type="InterPro" id="IPR006620">
    <property type="entry name" value="Pro_4_hyd_alph"/>
</dbReference>
<dbReference type="OrthoDB" id="76265at2759"/>
<dbReference type="PANTHER" id="PTHR12907:SF26">
    <property type="entry name" value="HIF PROLYL HYDROXYLASE, ISOFORM C"/>
    <property type="match status" value="1"/>
</dbReference>
<dbReference type="SUPFAM" id="SSF144232">
    <property type="entry name" value="HIT/MYND zinc finger-like"/>
    <property type="match status" value="1"/>
</dbReference>
<dbReference type="AlphaFoldDB" id="A0A7I8VTP2"/>
<name>A0A7I8VTP2_9ANNE</name>
<dbReference type="Gene3D" id="2.60.120.620">
    <property type="entry name" value="q2cbj1_9rhob like domain"/>
    <property type="match status" value="1"/>
</dbReference>
<reference evidence="14 15" key="1">
    <citation type="submission" date="2020-08" db="EMBL/GenBank/DDBJ databases">
        <authorList>
            <person name="Hejnol A."/>
        </authorList>
    </citation>
    <scope>NUCLEOTIDE SEQUENCE [LARGE SCALE GENOMIC DNA]</scope>
</reference>
<dbReference type="GO" id="GO:0031418">
    <property type="term" value="F:L-ascorbic acid binding"/>
    <property type="evidence" value="ECO:0007669"/>
    <property type="project" value="UniProtKB-KW"/>
</dbReference>
<feature type="domain" description="Fe2OG dioxygenase" evidence="13">
    <location>
        <begin position="178"/>
        <end position="276"/>
    </location>
</feature>
<dbReference type="EC" id="1.14.11.29" evidence="9"/>
<dbReference type="Gene3D" id="6.10.140.2220">
    <property type="match status" value="1"/>
</dbReference>
<evidence type="ECO:0000256" key="4">
    <source>
        <dbReference type="ARBA" id="ARBA00022833"/>
    </source>
</evidence>
<evidence type="ECO:0000259" key="13">
    <source>
        <dbReference type="PROSITE" id="PS51471"/>
    </source>
</evidence>
<keyword evidence="2" id="KW-0479">Metal-binding</keyword>
<evidence type="ECO:0000256" key="2">
    <source>
        <dbReference type="ARBA" id="ARBA00022723"/>
    </source>
</evidence>
<evidence type="ECO:0000256" key="8">
    <source>
        <dbReference type="ARBA" id="ARBA00023004"/>
    </source>
</evidence>
<evidence type="ECO:0000256" key="3">
    <source>
        <dbReference type="ARBA" id="ARBA00022771"/>
    </source>
</evidence>
<keyword evidence="6" id="KW-0223">Dioxygenase</keyword>
<evidence type="ECO:0000313" key="14">
    <source>
        <dbReference type="EMBL" id="CAD5119084.1"/>
    </source>
</evidence>
<evidence type="ECO:0000256" key="9">
    <source>
        <dbReference type="ARBA" id="ARBA00039004"/>
    </source>
</evidence>
<evidence type="ECO:0000256" key="6">
    <source>
        <dbReference type="ARBA" id="ARBA00022964"/>
    </source>
</evidence>
<evidence type="ECO:0000256" key="11">
    <source>
        <dbReference type="PROSITE-ProRule" id="PRU00134"/>
    </source>
</evidence>
<dbReference type="GO" id="GO:0008198">
    <property type="term" value="F:ferrous iron binding"/>
    <property type="evidence" value="ECO:0007669"/>
    <property type="project" value="TreeGrafter"/>
</dbReference>
<dbReference type="GO" id="GO:0160082">
    <property type="term" value="F:hypoxia-inducible factor-proline dioxygenase activity"/>
    <property type="evidence" value="ECO:0007669"/>
    <property type="project" value="UniProtKB-EC"/>
</dbReference>
<dbReference type="EMBL" id="CAJFCJ010000009">
    <property type="protein sequence ID" value="CAD5119084.1"/>
    <property type="molecule type" value="Genomic_DNA"/>
</dbReference>
<dbReference type="SMART" id="SM00702">
    <property type="entry name" value="P4Hc"/>
    <property type="match status" value="1"/>
</dbReference>